<dbReference type="Proteomes" id="UP000288168">
    <property type="component" value="Unassembled WGS sequence"/>
</dbReference>
<reference evidence="1 2" key="1">
    <citation type="submission" date="2017-06" db="EMBL/GenBank/DDBJ databases">
        <title>Comparative genomic analysis of Ambrosia Fusariam Clade fungi.</title>
        <authorList>
            <person name="Stajich J.E."/>
            <person name="Carrillo J."/>
            <person name="Kijimoto T."/>
            <person name="Eskalen A."/>
            <person name="O'Donnell K."/>
            <person name="Kasson M."/>
        </authorList>
    </citation>
    <scope>NUCLEOTIDE SEQUENCE [LARGE SCALE GENOMIC DNA]</scope>
    <source>
        <strain evidence="1 2">NRRL62584</strain>
    </source>
</reference>
<accession>A0A428PLC1</accession>
<protein>
    <submittedName>
        <fullName evidence="1">Uncharacterized protein</fullName>
    </submittedName>
</protein>
<proteinExistence type="predicted"/>
<sequence length="192" mass="21834">MPFNFFKRKSTPACTDEQVSKPLETADPDRLKVLDIVESYLSPLLIPYPPLVFRDVKSEGETVFTIKLPKPINPGIETKYLYVKFKKDAHGRDVVYMSMPQPTKSTYALPLQDKLYNWPTYMGPNYRYGPITIMVEDSVEGRWLSMTMHASFGALYVDFRMRQSIVEQGGNVTLTGPRSDGMFALGCDGLWS</sequence>
<dbReference type="AlphaFoldDB" id="A0A428PLC1"/>
<organism evidence="1 2">
    <name type="scientific">Fusarium duplospermum</name>
    <dbReference type="NCBI Taxonomy" id="1325734"/>
    <lineage>
        <taxon>Eukaryota</taxon>
        <taxon>Fungi</taxon>
        <taxon>Dikarya</taxon>
        <taxon>Ascomycota</taxon>
        <taxon>Pezizomycotina</taxon>
        <taxon>Sordariomycetes</taxon>
        <taxon>Hypocreomycetidae</taxon>
        <taxon>Hypocreales</taxon>
        <taxon>Nectriaceae</taxon>
        <taxon>Fusarium</taxon>
        <taxon>Fusarium solani species complex</taxon>
    </lineage>
</organism>
<comment type="caution">
    <text evidence="1">The sequence shown here is derived from an EMBL/GenBank/DDBJ whole genome shotgun (WGS) entry which is preliminary data.</text>
</comment>
<keyword evidence="2" id="KW-1185">Reference proteome</keyword>
<dbReference type="EMBL" id="NKCI01000118">
    <property type="protein sequence ID" value="RSL53834.1"/>
    <property type="molecule type" value="Genomic_DNA"/>
</dbReference>
<evidence type="ECO:0000313" key="2">
    <source>
        <dbReference type="Proteomes" id="UP000288168"/>
    </source>
</evidence>
<evidence type="ECO:0000313" key="1">
    <source>
        <dbReference type="EMBL" id="RSL53834.1"/>
    </source>
</evidence>
<name>A0A428PLC1_9HYPO</name>
<dbReference type="OrthoDB" id="5050923at2759"/>
<gene>
    <name evidence="1" type="ORF">CEP54_010186</name>
</gene>